<evidence type="ECO:0000259" key="4">
    <source>
        <dbReference type="Pfam" id="PF13302"/>
    </source>
</evidence>
<keyword evidence="6" id="KW-1185">Reference proteome</keyword>
<comment type="similarity">
    <text evidence="1">Belongs to the acetyltransferase family. GNAT subfamily.</text>
</comment>
<evidence type="ECO:0000256" key="3">
    <source>
        <dbReference type="ARBA" id="ARBA00023315"/>
    </source>
</evidence>
<proteinExistence type="inferred from homology"/>
<evidence type="ECO:0000256" key="2">
    <source>
        <dbReference type="ARBA" id="ARBA00022679"/>
    </source>
</evidence>
<dbReference type="PANTHER" id="PTHR13256:SF16">
    <property type="entry name" value="ALPHA_BETA-TUBULIN-N-ACETYLTRANSFERASE 9"/>
    <property type="match status" value="1"/>
</dbReference>
<dbReference type="PANTHER" id="PTHR13256">
    <property type="entry name" value="N-ACETYLTRANSFERASE 9"/>
    <property type="match status" value="1"/>
</dbReference>
<dbReference type="InterPro" id="IPR016181">
    <property type="entry name" value="Acyl_CoA_acyltransferase"/>
</dbReference>
<keyword evidence="2" id="KW-0808">Transferase</keyword>
<dbReference type="EMBL" id="JAAQHG020000007">
    <property type="protein sequence ID" value="KAL1588539.1"/>
    <property type="molecule type" value="Genomic_DNA"/>
</dbReference>
<gene>
    <name evidence="5" type="ORF">WHR41_02891</name>
</gene>
<dbReference type="Gene3D" id="3.40.630.30">
    <property type="match status" value="1"/>
</dbReference>
<evidence type="ECO:0000313" key="6">
    <source>
        <dbReference type="Proteomes" id="UP000803884"/>
    </source>
</evidence>
<sequence>MRLNERIALSTSKALLVPYSAHHVPTYHEWMQDPELQAATASEPLSLTEEYDMQRSWRTDNDKLTFIVCLPRNSDDSHVKGGIEDSPEQMIGDINLFLFEPEDEDEDDDGTSPAPSATKPSTAIVGEIELMIARTDLHRKGYGRAALVSFTSYVLGSWAQIAAEYDARNASPRALGYLRVKINQSNARSIALFESVGFKQTAAGANYFGEVELRWQPKQSELRDWKGWEEVKPQAYVEP</sequence>
<dbReference type="GeneID" id="96004335"/>
<evidence type="ECO:0000256" key="1">
    <source>
        <dbReference type="ARBA" id="ARBA00009342"/>
    </source>
</evidence>
<dbReference type="Proteomes" id="UP000803884">
    <property type="component" value="Unassembled WGS sequence"/>
</dbReference>
<dbReference type="GO" id="GO:0008080">
    <property type="term" value="F:N-acetyltransferase activity"/>
    <property type="evidence" value="ECO:0007669"/>
    <property type="project" value="InterPro"/>
</dbReference>
<dbReference type="InterPro" id="IPR039135">
    <property type="entry name" value="NAT9-like"/>
</dbReference>
<evidence type="ECO:0000313" key="5">
    <source>
        <dbReference type="EMBL" id="KAL1588539.1"/>
    </source>
</evidence>
<keyword evidence="3" id="KW-0012">Acyltransferase</keyword>
<accession>A0AB34KU13</accession>
<reference evidence="5 6" key="1">
    <citation type="journal article" date="2020" name="Microbiol. Resour. Announc.">
        <title>Draft Genome Sequence of a Cladosporium Species Isolated from the Mesophotic Ascidian Didemnum maculosum.</title>
        <authorList>
            <person name="Gioti A."/>
            <person name="Siaperas R."/>
            <person name="Nikolaivits E."/>
            <person name="Le Goff G."/>
            <person name="Ouazzani J."/>
            <person name="Kotoulas G."/>
            <person name="Topakas E."/>
        </authorList>
    </citation>
    <scope>NUCLEOTIDE SEQUENCE [LARGE SCALE GENOMIC DNA]</scope>
    <source>
        <strain evidence="5 6">TM138-S3</strain>
    </source>
</reference>
<dbReference type="SUPFAM" id="SSF55729">
    <property type="entry name" value="Acyl-CoA N-acyltransferases (Nat)"/>
    <property type="match status" value="1"/>
</dbReference>
<dbReference type="Pfam" id="PF13302">
    <property type="entry name" value="Acetyltransf_3"/>
    <property type="match status" value="1"/>
</dbReference>
<dbReference type="InterPro" id="IPR000182">
    <property type="entry name" value="GNAT_dom"/>
</dbReference>
<dbReference type="RefSeq" id="XP_069231644.1">
    <property type="nucleotide sequence ID" value="XM_069371497.1"/>
</dbReference>
<organism evidence="5 6">
    <name type="scientific">Cladosporium halotolerans</name>
    <dbReference type="NCBI Taxonomy" id="1052096"/>
    <lineage>
        <taxon>Eukaryota</taxon>
        <taxon>Fungi</taxon>
        <taxon>Dikarya</taxon>
        <taxon>Ascomycota</taxon>
        <taxon>Pezizomycotina</taxon>
        <taxon>Dothideomycetes</taxon>
        <taxon>Dothideomycetidae</taxon>
        <taxon>Cladosporiales</taxon>
        <taxon>Cladosporiaceae</taxon>
        <taxon>Cladosporium</taxon>
    </lineage>
</organism>
<feature type="domain" description="N-acetyltransferase" evidence="4">
    <location>
        <begin position="15"/>
        <end position="199"/>
    </location>
</feature>
<name>A0AB34KU13_9PEZI</name>
<dbReference type="AlphaFoldDB" id="A0AB34KU13"/>
<comment type="caution">
    <text evidence="5">The sequence shown here is derived from an EMBL/GenBank/DDBJ whole genome shotgun (WGS) entry which is preliminary data.</text>
</comment>
<protein>
    <recommendedName>
        <fullName evidence="4">N-acetyltransferase domain-containing protein</fullName>
    </recommendedName>
</protein>